<keyword evidence="1" id="KW-0732">Signal</keyword>
<organism evidence="2 3">
    <name type="scientific">Adhaeribacter swui</name>
    <dbReference type="NCBI Taxonomy" id="2086471"/>
    <lineage>
        <taxon>Bacteria</taxon>
        <taxon>Pseudomonadati</taxon>
        <taxon>Bacteroidota</taxon>
        <taxon>Cytophagia</taxon>
        <taxon>Cytophagales</taxon>
        <taxon>Hymenobacteraceae</taxon>
        <taxon>Adhaeribacter</taxon>
    </lineage>
</organism>
<reference evidence="2 3" key="1">
    <citation type="journal article" date="2018" name="Int. J. Syst. Evol. Microbiol.">
        <title>Adhaeribacter swui sp. nov., isolated from wet mud.</title>
        <authorList>
            <person name="Kim D.U."/>
            <person name="Kim K.W."/>
            <person name="Kang M.S."/>
            <person name="Kim J.Y."/>
            <person name="Jang J.H."/>
            <person name="Kim M.K."/>
        </authorList>
    </citation>
    <scope>NUCLEOTIDE SEQUENCE [LARGE SCALE GENOMIC DNA]</scope>
    <source>
        <strain evidence="2 3">KCTC 52873</strain>
    </source>
</reference>
<dbReference type="RefSeq" id="WP_185271011.1">
    <property type="nucleotide sequence ID" value="NZ_CP055156.1"/>
</dbReference>
<dbReference type="AlphaFoldDB" id="A0A7G7GBJ9"/>
<feature type="chain" id="PRO_5028964738" evidence="1">
    <location>
        <begin position="24"/>
        <end position="433"/>
    </location>
</feature>
<accession>A0A7G7GBJ9</accession>
<sequence>MFKTFKVALAVSFLFLLQTNSFGQKNFVKGNLYLSAGDTISGYIDDQNWDRNPRTIDFKETPESATQHFTVSQLSGFNLIDGDVYRKAVLQVDKTPTRHQEIIQRPKPFIVTDSVYLLEQVKGTISLYHLLDEANKNHFYILKKDGTLEELIQRLYVTYKNDQPLVGTADQYKNQLKYSILSDNPALFPQIDKATYTKAALISIVENYNKWLDPNKTVEIKKISKAISKLGLVAGGNITNYKFKGQAYDYLLKSQFDWHKNPMVGMFYQILLPRNRHKWSIYNELVWKRSYNHGEFDIQDDDFIFEQDAYYTGKGEVNIKADYIGLTSMFRYSWAHQNFQPFINFGLAGNLGLDINTYVTGQELYKVENRVATREIFKNPSKYELGFVAGGGMKINKVAFEIRAEKGSGYLNSNADVSVRKVMLALLLNYYFN</sequence>
<dbReference type="KEGG" id="aswu:HUW51_18040"/>
<proteinExistence type="predicted"/>
<evidence type="ECO:0000313" key="3">
    <source>
        <dbReference type="Proteomes" id="UP000515237"/>
    </source>
</evidence>
<evidence type="ECO:0000256" key="1">
    <source>
        <dbReference type="SAM" id="SignalP"/>
    </source>
</evidence>
<keyword evidence="3" id="KW-1185">Reference proteome</keyword>
<dbReference type="EMBL" id="CP055156">
    <property type="protein sequence ID" value="QNF34533.1"/>
    <property type="molecule type" value="Genomic_DNA"/>
</dbReference>
<gene>
    <name evidence="2" type="ORF">HUW51_18040</name>
</gene>
<dbReference type="Proteomes" id="UP000515237">
    <property type="component" value="Chromosome"/>
</dbReference>
<protein>
    <submittedName>
        <fullName evidence="2">Outer membrane beta-barrel protein</fullName>
    </submittedName>
</protein>
<name>A0A7G7GBJ9_9BACT</name>
<feature type="signal peptide" evidence="1">
    <location>
        <begin position="1"/>
        <end position="23"/>
    </location>
</feature>
<evidence type="ECO:0000313" key="2">
    <source>
        <dbReference type="EMBL" id="QNF34533.1"/>
    </source>
</evidence>